<accession>A0AAN8W4K9</accession>
<name>A0AAN8W4K9_9MAGN</name>
<reference evidence="1 2" key="1">
    <citation type="submission" date="2023-12" db="EMBL/GenBank/DDBJ databases">
        <title>A high-quality genome assembly for Dillenia turbinata (Dilleniales).</title>
        <authorList>
            <person name="Chanderbali A."/>
        </authorList>
    </citation>
    <scope>NUCLEOTIDE SEQUENCE [LARGE SCALE GENOMIC DNA]</scope>
    <source>
        <strain evidence="1">LSX21</strain>
        <tissue evidence="1">Leaf</tissue>
    </source>
</reference>
<evidence type="ECO:0000313" key="2">
    <source>
        <dbReference type="Proteomes" id="UP001370490"/>
    </source>
</evidence>
<organism evidence="1 2">
    <name type="scientific">Dillenia turbinata</name>
    <dbReference type="NCBI Taxonomy" id="194707"/>
    <lineage>
        <taxon>Eukaryota</taxon>
        <taxon>Viridiplantae</taxon>
        <taxon>Streptophyta</taxon>
        <taxon>Embryophyta</taxon>
        <taxon>Tracheophyta</taxon>
        <taxon>Spermatophyta</taxon>
        <taxon>Magnoliopsida</taxon>
        <taxon>eudicotyledons</taxon>
        <taxon>Gunneridae</taxon>
        <taxon>Pentapetalae</taxon>
        <taxon>Dilleniales</taxon>
        <taxon>Dilleniaceae</taxon>
        <taxon>Dillenia</taxon>
    </lineage>
</organism>
<comment type="caution">
    <text evidence="1">The sequence shown here is derived from an EMBL/GenBank/DDBJ whole genome shotgun (WGS) entry which is preliminary data.</text>
</comment>
<sequence>MSKISRLFISEKLFGRIPMKPLPLISMTDTFPRNPSPGGKQPERSLFKKMTSCKFDILPMLLGMHPENLLLAKRIIDAVELPSVSGMDDEKRLLFKNKASSFMSNSSEGSSPSKSLNLMSRYLRSGIDKTDFGNGPTNLLLLISSSCNKRSLLKLLGTTPQNLLELMCKSAISDKSPSSTGRYPAMSPWLRSMPATTVMWEPSSAGAQNTPLSPFSGRLWNGLCTVKDARALTLIRAKVETKEEKRRVIRRKQPKAFIFAIEGLPWKPKAAHRSATKKGRDYMHEGANLKPHVDQVFSLNKPINGITWMSVHRAS</sequence>
<proteinExistence type="predicted"/>
<evidence type="ECO:0000313" key="1">
    <source>
        <dbReference type="EMBL" id="KAK6946163.1"/>
    </source>
</evidence>
<dbReference type="Proteomes" id="UP001370490">
    <property type="component" value="Unassembled WGS sequence"/>
</dbReference>
<keyword evidence="2" id="KW-1185">Reference proteome</keyword>
<dbReference type="EMBL" id="JBAMMX010000002">
    <property type="protein sequence ID" value="KAK6946163.1"/>
    <property type="molecule type" value="Genomic_DNA"/>
</dbReference>
<gene>
    <name evidence="1" type="ORF">RJ641_013707</name>
</gene>
<protein>
    <submittedName>
        <fullName evidence="1">Uncharacterized protein</fullName>
    </submittedName>
</protein>
<dbReference type="AlphaFoldDB" id="A0AAN8W4K9"/>